<dbReference type="Proteomes" id="UP000199533">
    <property type="component" value="Unassembled WGS sequence"/>
</dbReference>
<protein>
    <submittedName>
        <fullName evidence="1">Uncharacterized protein</fullName>
    </submittedName>
</protein>
<accession>A0A1I4EL92</accession>
<evidence type="ECO:0000313" key="1">
    <source>
        <dbReference type="EMBL" id="SFL06484.1"/>
    </source>
</evidence>
<evidence type="ECO:0000313" key="2">
    <source>
        <dbReference type="Proteomes" id="UP000199533"/>
    </source>
</evidence>
<dbReference type="EMBL" id="FOSP01000029">
    <property type="protein sequence ID" value="SFL06484.1"/>
    <property type="molecule type" value="Genomic_DNA"/>
</dbReference>
<dbReference type="STRING" id="52441.SAMN05216302_102923"/>
<organism evidence="1 2">
    <name type="scientific">Nitrosomonas aestuarii</name>
    <dbReference type="NCBI Taxonomy" id="52441"/>
    <lineage>
        <taxon>Bacteria</taxon>
        <taxon>Pseudomonadati</taxon>
        <taxon>Pseudomonadota</taxon>
        <taxon>Betaproteobacteria</taxon>
        <taxon>Nitrosomonadales</taxon>
        <taxon>Nitrosomonadaceae</taxon>
        <taxon>Nitrosomonas</taxon>
    </lineage>
</organism>
<gene>
    <name evidence="1" type="ORF">SAMN05216302_102923</name>
</gene>
<sequence length="71" mass="8343">MLEFPFNFVVFERYPHSRKFKLWIIKKFGQIKVIVVDCSVVIFLQDEIPVQHIRALTEQKNDQICNGSGCT</sequence>
<name>A0A1I4EL92_9PROT</name>
<dbReference type="AlphaFoldDB" id="A0A1I4EL92"/>
<keyword evidence="2" id="KW-1185">Reference proteome</keyword>
<proteinExistence type="predicted"/>
<reference evidence="2" key="1">
    <citation type="submission" date="2016-10" db="EMBL/GenBank/DDBJ databases">
        <authorList>
            <person name="Varghese N."/>
            <person name="Submissions S."/>
        </authorList>
    </citation>
    <scope>NUCLEOTIDE SEQUENCE [LARGE SCALE GENOMIC DNA]</scope>
    <source>
        <strain evidence="2">Nm69</strain>
    </source>
</reference>